<evidence type="ECO:0000256" key="4">
    <source>
        <dbReference type="ARBA" id="ARBA00023136"/>
    </source>
</evidence>
<feature type="transmembrane region" description="Helical" evidence="7">
    <location>
        <begin position="119"/>
        <end position="139"/>
    </location>
</feature>
<evidence type="ECO:0000256" key="3">
    <source>
        <dbReference type="ARBA" id="ARBA00022989"/>
    </source>
</evidence>
<evidence type="ECO:0000256" key="7">
    <source>
        <dbReference type="SAM" id="Phobius"/>
    </source>
</evidence>
<dbReference type="InterPro" id="IPR029776">
    <property type="entry name" value="TMEM179B"/>
</dbReference>
<evidence type="ECO:0000313" key="9">
    <source>
        <dbReference type="Proteomes" id="UP001557470"/>
    </source>
</evidence>
<comment type="caution">
    <text evidence="8">The sequence shown here is derived from an EMBL/GenBank/DDBJ whole genome shotgun (WGS) entry which is preliminary data.</text>
</comment>
<evidence type="ECO:0000256" key="5">
    <source>
        <dbReference type="ARBA" id="ARBA00093776"/>
    </source>
</evidence>
<gene>
    <name evidence="8" type="ORF">UPYG_G00245910</name>
</gene>
<feature type="transmembrane region" description="Helical" evidence="7">
    <location>
        <begin position="159"/>
        <end position="179"/>
    </location>
</feature>
<comment type="subcellular location">
    <subcellularLocation>
        <location evidence="1">Membrane</location>
        <topology evidence="1">Multi-pass membrane protein</topology>
    </subcellularLocation>
</comment>
<accession>A0ABD0X0H4</accession>
<dbReference type="PANTHER" id="PTHR31056">
    <property type="entry name" value="TRANSMEMBRANE PROTEIN 179B"/>
    <property type="match status" value="1"/>
</dbReference>
<evidence type="ECO:0000313" key="8">
    <source>
        <dbReference type="EMBL" id="KAL0970701.1"/>
    </source>
</evidence>
<keyword evidence="3 7" id="KW-1133">Transmembrane helix</keyword>
<dbReference type="Pfam" id="PF26158">
    <property type="entry name" value="Claudin_TMEM179-179B"/>
    <property type="match status" value="1"/>
</dbReference>
<protein>
    <recommendedName>
        <fullName evidence="10">Transmembrane protein 179B</fullName>
    </recommendedName>
</protein>
<proteinExistence type="inferred from homology"/>
<dbReference type="PANTHER" id="PTHR31056:SF1">
    <property type="entry name" value="TRANSMEMBRANE PROTEIN 179B"/>
    <property type="match status" value="1"/>
</dbReference>
<reference evidence="8 9" key="1">
    <citation type="submission" date="2024-06" db="EMBL/GenBank/DDBJ databases">
        <authorList>
            <person name="Pan Q."/>
            <person name="Wen M."/>
            <person name="Jouanno E."/>
            <person name="Zahm M."/>
            <person name="Klopp C."/>
            <person name="Cabau C."/>
            <person name="Louis A."/>
            <person name="Berthelot C."/>
            <person name="Parey E."/>
            <person name="Roest Crollius H."/>
            <person name="Montfort J."/>
            <person name="Robinson-Rechavi M."/>
            <person name="Bouchez O."/>
            <person name="Lampietro C."/>
            <person name="Lopez Roques C."/>
            <person name="Donnadieu C."/>
            <person name="Postlethwait J."/>
            <person name="Bobe J."/>
            <person name="Verreycken H."/>
            <person name="Guiguen Y."/>
        </authorList>
    </citation>
    <scope>NUCLEOTIDE SEQUENCE [LARGE SCALE GENOMIC DNA]</scope>
    <source>
        <strain evidence="8">Up_M1</strain>
        <tissue evidence="8">Testis</tissue>
    </source>
</reference>
<dbReference type="Proteomes" id="UP001557470">
    <property type="component" value="Unassembled WGS sequence"/>
</dbReference>
<evidence type="ECO:0000256" key="6">
    <source>
        <dbReference type="SAM" id="MobiDB-lite"/>
    </source>
</evidence>
<keyword evidence="9" id="KW-1185">Reference proteome</keyword>
<evidence type="ECO:0000256" key="2">
    <source>
        <dbReference type="ARBA" id="ARBA00022692"/>
    </source>
</evidence>
<keyword evidence="2 7" id="KW-0812">Transmembrane</keyword>
<comment type="similarity">
    <text evidence="5">Belongs to the TMEM179 family.</text>
</comment>
<sequence length="266" mass="28957">MLEPALLICESAPNVHLKEPALRADSFANDPLLVSDRRRDLIVRTCEPGTMTPKIPFLLLLEIGVYVSSFVCGIVTAASLTITQGNFGGLCVLYGTVSYNSPTESISVTGSSAPSLCTFVLAISVSVAIYCILATFYWIYTSCLGEVNSRERVSMNLTLGLSGVFQFLLLVTGCVVTIGQGSLCDSVTDVVPKVTSCKEAENRTWDKPITGTQFYTGLHTAGTAVWVNFFFWMLICVLVLIQRGPSSSHTVKGSRTRHRPSRIRNR</sequence>
<keyword evidence="4 7" id="KW-0472">Membrane</keyword>
<feature type="region of interest" description="Disordered" evidence="6">
    <location>
        <begin position="246"/>
        <end position="266"/>
    </location>
</feature>
<evidence type="ECO:0008006" key="10">
    <source>
        <dbReference type="Google" id="ProtNLM"/>
    </source>
</evidence>
<dbReference type="EMBL" id="JAGEUA010000007">
    <property type="protein sequence ID" value="KAL0970701.1"/>
    <property type="molecule type" value="Genomic_DNA"/>
</dbReference>
<dbReference type="AlphaFoldDB" id="A0ABD0X0H4"/>
<evidence type="ECO:0000256" key="1">
    <source>
        <dbReference type="ARBA" id="ARBA00004141"/>
    </source>
</evidence>
<dbReference type="InterPro" id="IPR059010">
    <property type="entry name" value="TMEM179-179B"/>
</dbReference>
<feature type="transmembrane region" description="Helical" evidence="7">
    <location>
        <begin position="57"/>
        <end position="80"/>
    </location>
</feature>
<feature type="transmembrane region" description="Helical" evidence="7">
    <location>
        <begin position="223"/>
        <end position="241"/>
    </location>
</feature>
<organism evidence="8 9">
    <name type="scientific">Umbra pygmaea</name>
    <name type="common">Eastern mudminnow</name>
    <dbReference type="NCBI Taxonomy" id="75934"/>
    <lineage>
        <taxon>Eukaryota</taxon>
        <taxon>Metazoa</taxon>
        <taxon>Chordata</taxon>
        <taxon>Craniata</taxon>
        <taxon>Vertebrata</taxon>
        <taxon>Euteleostomi</taxon>
        <taxon>Actinopterygii</taxon>
        <taxon>Neopterygii</taxon>
        <taxon>Teleostei</taxon>
        <taxon>Protacanthopterygii</taxon>
        <taxon>Esociformes</taxon>
        <taxon>Umbridae</taxon>
        <taxon>Umbra</taxon>
    </lineage>
</organism>
<feature type="compositionally biased region" description="Basic residues" evidence="6">
    <location>
        <begin position="252"/>
        <end position="266"/>
    </location>
</feature>
<name>A0ABD0X0H4_UMBPY</name>